<dbReference type="InterPro" id="IPR036426">
    <property type="entry name" value="Bulb-type_lectin_dom_sf"/>
</dbReference>
<dbReference type="GO" id="GO:0005524">
    <property type="term" value="F:ATP binding"/>
    <property type="evidence" value="ECO:0007669"/>
    <property type="project" value="UniProtKB-UniRule"/>
</dbReference>
<feature type="domain" description="Bulb-type lectin" evidence="24">
    <location>
        <begin position="35"/>
        <end position="154"/>
    </location>
</feature>
<dbReference type="SUPFAM" id="SSF51110">
    <property type="entry name" value="alpha-D-mannose-specific plant lectins"/>
    <property type="match status" value="2"/>
</dbReference>
<feature type="chain" id="PRO_5015129283" description="non-specific serine/threonine protein kinase" evidence="22">
    <location>
        <begin position="24"/>
        <end position="994"/>
    </location>
</feature>
<evidence type="ECO:0000256" key="11">
    <source>
        <dbReference type="ARBA" id="ARBA00022777"/>
    </source>
</evidence>
<dbReference type="InterPro" id="IPR051343">
    <property type="entry name" value="G-type_lectin_kinases/EP1-like"/>
</dbReference>
<dbReference type="PANTHER" id="PTHR47976:SF115">
    <property type="entry name" value="RECEPTOR-LIKE SERINE_THREONINE-PROTEIN KINASE"/>
    <property type="match status" value="1"/>
</dbReference>
<evidence type="ECO:0000256" key="22">
    <source>
        <dbReference type="SAM" id="SignalP"/>
    </source>
</evidence>
<keyword evidence="3" id="KW-0723">Serine/threonine-protein kinase</keyword>
<evidence type="ECO:0000256" key="2">
    <source>
        <dbReference type="ARBA" id="ARBA00012513"/>
    </source>
</evidence>
<evidence type="ECO:0000256" key="15">
    <source>
        <dbReference type="ARBA" id="ARBA00023157"/>
    </source>
</evidence>
<reference evidence="26 27" key="1">
    <citation type="journal article" date="2018" name="Nat. Genet.">
        <title>The Rosa genome provides new insights in the design of modern roses.</title>
        <authorList>
            <person name="Bendahmane M."/>
        </authorList>
    </citation>
    <scope>NUCLEOTIDE SEQUENCE [LARGE SCALE GENOMIC DNA]</scope>
    <source>
        <strain evidence="27">cv. Old Blush</strain>
    </source>
</reference>
<dbReference type="GO" id="GO:0004674">
    <property type="term" value="F:protein serine/threonine kinase activity"/>
    <property type="evidence" value="ECO:0007669"/>
    <property type="project" value="UniProtKB-KW"/>
</dbReference>
<proteinExistence type="predicted"/>
<comment type="catalytic activity">
    <reaction evidence="18">
        <text>L-threonyl-[protein] + ATP = O-phospho-L-threonyl-[protein] + ADP + H(+)</text>
        <dbReference type="Rhea" id="RHEA:46608"/>
        <dbReference type="Rhea" id="RHEA-COMP:11060"/>
        <dbReference type="Rhea" id="RHEA-COMP:11605"/>
        <dbReference type="ChEBI" id="CHEBI:15378"/>
        <dbReference type="ChEBI" id="CHEBI:30013"/>
        <dbReference type="ChEBI" id="CHEBI:30616"/>
        <dbReference type="ChEBI" id="CHEBI:61977"/>
        <dbReference type="ChEBI" id="CHEBI:456216"/>
        <dbReference type="EC" id="2.7.11.1"/>
    </reaction>
</comment>
<dbReference type="GO" id="GO:0016020">
    <property type="term" value="C:membrane"/>
    <property type="evidence" value="ECO:0007669"/>
    <property type="project" value="UniProtKB-SubCell"/>
</dbReference>
<evidence type="ECO:0000256" key="4">
    <source>
        <dbReference type="ARBA" id="ARBA00022536"/>
    </source>
</evidence>
<keyword evidence="27" id="KW-1185">Reference proteome</keyword>
<comment type="catalytic activity">
    <reaction evidence="19">
        <text>L-seryl-[protein] + ATP = O-phospho-L-seryl-[protein] + ADP + H(+)</text>
        <dbReference type="Rhea" id="RHEA:17989"/>
        <dbReference type="Rhea" id="RHEA-COMP:9863"/>
        <dbReference type="Rhea" id="RHEA-COMP:11604"/>
        <dbReference type="ChEBI" id="CHEBI:15378"/>
        <dbReference type="ChEBI" id="CHEBI:29999"/>
        <dbReference type="ChEBI" id="CHEBI:30616"/>
        <dbReference type="ChEBI" id="CHEBI:83421"/>
        <dbReference type="ChEBI" id="CHEBI:456216"/>
        <dbReference type="EC" id="2.7.11.1"/>
    </reaction>
</comment>
<dbReference type="Gene3D" id="2.90.10.10">
    <property type="entry name" value="Bulb-type lectin domain"/>
    <property type="match status" value="2"/>
</dbReference>
<organism evidence="26 27">
    <name type="scientific">Rosa chinensis</name>
    <name type="common">China rose</name>
    <dbReference type="NCBI Taxonomy" id="74649"/>
    <lineage>
        <taxon>Eukaryota</taxon>
        <taxon>Viridiplantae</taxon>
        <taxon>Streptophyta</taxon>
        <taxon>Embryophyta</taxon>
        <taxon>Tracheophyta</taxon>
        <taxon>Spermatophyta</taxon>
        <taxon>Magnoliopsida</taxon>
        <taxon>eudicotyledons</taxon>
        <taxon>Gunneridae</taxon>
        <taxon>Pentapetalae</taxon>
        <taxon>rosids</taxon>
        <taxon>fabids</taxon>
        <taxon>Rosales</taxon>
        <taxon>Rosaceae</taxon>
        <taxon>Rosoideae</taxon>
        <taxon>Rosoideae incertae sedis</taxon>
        <taxon>Rosa</taxon>
    </lineage>
</organism>
<sequence length="994" mass="110945">MGSFQFRNLCFCLFLVYFKSCMASQQHSGRIYPGFQTSQMEWNNNSGWFLLSNNSAFALGFYQGLDVVDVKSFLLVVYHLGASKAVWTANRGMLVANFDKFVFDKDGSVYLGSGDDKVWSTNTTGEVVTAMELRDSGNLVLLGEKGSILWQSFSHPTDTLLPGQEFLEGMKLKSFRNKNNLSNYLEIQSGELVLYAGYQTPQIYWSIADESRKSNNNVSGKVHSVSLVSNSLSFYDQSLDVLEVKSFLLVIIHLGTSKVVWTANRDLLVANSDKFAFNKNGNVYLESGDDKVWSTNTTGEVVTAMELRDSGNLVLLGENGSILWQSFSHPTDTLLPGQEFLEGMKLKSFRDKNNLSNYLEIQSGELVLYAGYQTPQIYWSIADESRKSNNNVSGKVHSVSLVSNSLNFYYQSKSLLWQFVFSDNKDPNAFWATVLGQDGSITFLNFQKGSSVVAEATKIPQESCSLPERCEPYFVCFFDGWCQCPSLLTSRFNCRPPAVPTCSTSKSSVDLLYVDQKLDYFALGFTKPSLKSNLSSCKEACLGDCSCLVLFFENTTGNCFLFDQVGNLQRSAANSTGYTSYMKVFTEDVGLSPAKKANRNGKMHILVIAVIVTVTLLVCVGLVSFGLLYYRKKKRLLDYSEEIREEDTFLDSLSGMPIRFSYSDLKTATKNFSTKIGIGGFGSVYLGELPDGIRLAVKKLEGQLQGKKEFRAEVTIIGKIRHAHLVKLRGFCAEGLHRLLVYEYMAQGSLDKWIFNKKNDDHFLDWNARFNIALGTAKGLAYLHEECEEKIVHCDIKPENVLLDENFNAKVSDFGLAKLMNRDQSLVHTTLRGTRGYLAPEWLTNAAISEKSDVYSYGMVLLEIVGGKRNFAPGESSGKSHFPSHAFKLLEEGNLKEFIDPKLDVDEKDEKVVAAIEVALWCIQAEMQLRPSMTRVVQMLEGLCDLPPSPTSSPRSGPHLSFLHWCSKEVTSPAGLNGYYSDMPMSGVRLSGPR</sequence>
<keyword evidence="10 20" id="KW-0547">Nucleotide-binding</keyword>
<dbReference type="PROSITE" id="PS50011">
    <property type="entry name" value="PROTEIN_KINASE_DOM"/>
    <property type="match status" value="1"/>
</dbReference>
<evidence type="ECO:0000313" key="27">
    <source>
        <dbReference type="Proteomes" id="UP000238479"/>
    </source>
</evidence>
<dbReference type="EMBL" id="PDCK01000040">
    <property type="protein sequence ID" value="PRQ50656.1"/>
    <property type="molecule type" value="Genomic_DNA"/>
</dbReference>
<keyword evidence="17" id="KW-0325">Glycoprotein</keyword>
<keyword evidence="15" id="KW-1015">Disulfide bond</keyword>
<keyword evidence="9" id="KW-0430">Lectin</keyword>
<dbReference type="PROSITE" id="PS00107">
    <property type="entry name" value="PROTEIN_KINASE_ATP"/>
    <property type="match status" value="1"/>
</dbReference>
<dbReference type="PROSITE" id="PS50927">
    <property type="entry name" value="BULB_LECTIN"/>
    <property type="match status" value="2"/>
</dbReference>
<dbReference type="Gene3D" id="3.30.200.20">
    <property type="entry name" value="Phosphorylase Kinase, domain 1"/>
    <property type="match status" value="1"/>
</dbReference>
<dbReference type="FunFam" id="3.30.200.20:FF:000178">
    <property type="entry name" value="serine/threonine-protein kinase PBS1-like"/>
    <property type="match status" value="1"/>
</dbReference>
<evidence type="ECO:0000256" key="13">
    <source>
        <dbReference type="ARBA" id="ARBA00022989"/>
    </source>
</evidence>
<evidence type="ECO:0000256" key="18">
    <source>
        <dbReference type="ARBA" id="ARBA00047899"/>
    </source>
</evidence>
<evidence type="ECO:0000256" key="7">
    <source>
        <dbReference type="ARBA" id="ARBA00022692"/>
    </source>
</evidence>
<comment type="subcellular location">
    <subcellularLocation>
        <location evidence="1">Membrane</location>
        <topology evidence="1">Single-pass type I membrane protein</topology>
    </subcellularLocation>
</comment>
<evidence type="ECO:0000259" key="25">
    <source>
        <dbReference type="PROSITE" id="PS50948"/>
    </source>
</evidence>
<evidence type="ECO:0000256" key="9">
    <source>
        <dbReference type="ARBA" id="ARBA00022734"/>
    </source>
</evidence>
<evidence type="ECO:0000259" key="24">
    <source>
        <dbReference type="PROSITE" id="PS50927"/>
    </source>
</evidence>
<dbReference type="PROSITE" id="PS00108">
    <property type="entry name" value="PROTEIN_KINASE_ST"/>
    <property type="match status" value="1"/>
</dbReference>
<evidence type="ECO:0000256" key="19">
    <source>
        <dbReference type="ARBA" id="ARBA00048679"/>
    </source>
</evidence>
<dbReference type="CDD" id="cd01098">
    <property type="entry name" value="PAN_AP_plant"/>
    <property type="match status" value="1"/>
</dbReference>
<keyword evidence="8 22" id="KW-0732">Signal</keyword>
<keyword evidence="16" id="KW-0675">Receptor</keyword>
<feature type="domain" description="Protein kinase" evidence="23">
    <location>
        <begin position="670"/>
        <end position="943"/>
    </location>
</feature>
<keyword evidence="5" id="KW-0597">Phosphoprotein</keyword>
<accession>A0A2P6RW66</accession>
<evidence type="ECO:0000256" key="8">
    <source>
        <dbReference type="ARBA" id="ARBA00022729"/>
    </source>
</evidence>
<evidence type="ECO:0000256" key="14">
    <source>
        <dbReference type="ARBA" id="ARBA00023136"/>
    </source>
</evidence>
<keyword evidence="6 26" id="KW-0808">Transferase</keyword>
<dbReference type="InterPro" id="IPR000719">
    <property type="entry name" value="Prot_kinase_dom"/>
</dbReference>
<evidence type="ECO:0000256" key="17">
    <source>
        <dbReference type="ARBA" id="ARBA00023180"/>
    </source>
</evidence>
<dbReference type="InterPro" id="IPR008271">
    <property type="entry name" value="Ser/Thr_kinase_AS"/>
</dbReference>
<dbReference type="InterPro" id="IPR017441">
    <property type="entry name" value="Protein_kinase_ATP_BS"/>
</dbReference>
<dbReference type="CDD" id="cd00028">
    <property type="entry name" value="B_lectin"/>
    <property type="match status" value="2"/>
</dbReference>
<dbReference type="AlphaFoldDB" id="A0A2P6RW66"/>
<keyword evidence="4" id="KW-0245">EGF-like domain</keyword>
<comment type="caution">
    <text evidence="26">The sequence shown here is derived from an EMBL/GenBank/DDBJ whole genome shotgun (WGS) entry which is preliminary data.</text>
</comment>
<dbReference type="Gene3D" id="1.10.510.10">
    <property type="entry name" value="Transferase(Phosphotransferase) domain 1"/>
    <property type="match status" value="1"/>
</dbReference>
<evidence type="ECO:0000313" key="26">
    <source>
        <dbReference type="EMBL" id="PRQ50656.1"/>
    </source>
</evidence>
<dbReference type="CDD" id="cd14066">
    <property type="entry name" value="STKc_IRAK"/>
    <property type="match status" value="1"/>
</dbReference>
<feature type="signal peptide" evidence="22">
    <location>
        <begin position="1"/>
        <end position="23"/>
    </location>
</feature>
<dbReference type="InterPro" id="IPR003609">
    <property type="entry name" value="Pan_app"/>
</dbReference>
<evidence type="ECO:0000256" key="10">
    <source>
        <dbReference type="ARBA" id="ARBA00022741"/>
    </source>
</evidence>
<dbReference type="Gramene" id="PRQ50656">
    <property type="protein sequence ID" value="PRQ50656"/>
    <property type="gene ID" value="RchiOBHm_Chr2g0135701"/>
</dbReference>
<dbReference type="Proteomes" id="UP000238479">
    <property type="component" value="Chromosome 2"/>
</dbReference>
<evidence type="ECO:0000256" key="5">
    <source>
        <dbReference type="ARBA" id="ARBA00022553"/>
    </source>
</evidence>
<protein>
    <recommendedName>
        <fullName evidence="2">non-specific serine/threonine protein kinase</fullName>
        <ecNumber evidence="2">2.7.11.1</ecNumber>
    </recommendedName>
</protein>
<dbReference type="EC" id="2.7.11.1" evidence="2"/>
<dbReference type="Pfam" id="PF00069">
    <property type="entry name" value="Pkinase"/>
    <property type="match status" value="1"/>
</dbReference>
<dbReference type="SMART" id="SM00220">
    <property type="entry name" value="S_TKc"/>
    <property type="match status" value="1"/>
</dbReference>
<dbReference type="OMA" id="SYMKVST"/>
<dbReference type="InterPro" id="IPR001480">
    <property type="entry name" value="Bulb-type_lectin_dom"/>
</dbReference>
<keyword evidence="12 20" id="KW-0067">ATP-binding</keyword>
<dbReference type="SUPFAM" id="SSF56112">
    <property type="entry name" value="Protein kinase-like (PK-like)"/>
    <property type="match status" value="1"/>
</dbReference>
<feature type="binding site" evidence="20">
    <location>
        <position position="699"/>
    </location>
    <ligand>
        <name>ATP</name>
        <dbReference type="ChEBI" id="CHEBI:30616"/>
    </ligand>
</feature>
<evidence type="ECO:0000256" key="20">
    <source>
        <dbReference type="PROSITE-ProRule" id="PRU10141"/>
    </source>
</evidence>
<dbReference type="PROSITE" id="PS50948">
    <property type="entry name" value="PAN"/>
    <property type="match status" value="1"/>
</dbReference>
<dbReference type="Pfam" id="PF01453">
    <property type="entry name" value="B_lectin"/>
    <property type="match status" value="2"/>
</dbReference>
<dbReference type="InterPro" id="IPR011009">
    <property type="entry name" value="Kinase-like_dom_sf"/>
</dbReference>
<feature type="domain" description="Bulb-type lectin" evidence="24">
    <location>
        <begin position="208"/>
        <end position="328"/>
    </location>
</feature>
<evidence type="ECO:0000256" key="16">
    <source>
        <dbReference type="ARBA" id="ARBA00023170"/>
    </source>
</evidence>
<dbReference type="GO" id="GO:0030246">
    <property type="term" value="F:carbohydrate binding"/>
    <property type="evidence" value="ECO:0007669"/>
    <property type="project" value="UniProtKB-KW"/>
</dbReference>
<gene>
    <name evidence="26" type="ORF">RchiOBHm_Chr2g0135701</name>
</gene>
<name>A0A2P6RW66_ROSCH</name>
<dbReference type="SMART" id="SM00108">
    <property type="entry name" value="B_lectin"/>
    <property type="match status" value="2"/>
</dbReference>
<feature type="domain" description="Apple" evidence="25">
    <location>
        <begin position="502"/>
        <end position="585"/>
    </location>
</feature>
<feature type="transmembrane region" description="Helical" evidence="21">
    <location>
        <begin position="605"/>
        <end position="630"/>
    </location>
</feature>
<evidence type="ECO:0000259" key="23">
    <source>
        <dbReference type="PROSITE" id="PS50011"/>
    </source>
</evidence>
<evidence type="ECO:0000256" key="21">
    <source>
        <dbReference type="SAM" id="Phobius"/>
    </source>
</evidence>
<evidence type="ECO:0000256" key="12">
    <source>
        <dbReference type="ARBA" id="ARBA00022840"/>
    </source>
</evidence>
<keyword evidence="11" id="KW-0418">Kinase</keyword>
<dbReference type="PANTHER" id="PTHR47976">
    <property type="entry name" value="G-TYPE LECTIN S-RECEPTOR-LIKE SERINE/THREONINE-PROTEIN KINASE SD2-5"/>
    <property type="match status" value="1"/>
</dbReference>
<evidence type="ECO:0000256" key="6">
    <source>
        <dbReference type="ARBA" id="ARBA00022679"/>
    </source>
</evidence>
<evidence type="ECO:0000256" key="1">
    <source>
        <dbReference type="ARBA" id="ARBA00004479"/>
    </source>
</evidence>
<keyword evidence="14 21" id="KW-0472">Membrane</keyword>
<dbReference type="FunFam" id="1.10.510.10:FF:000248">
    <property type="entry name" value="S-receptor-like kinase 5"/>
    <property type="match status" value="1"/>
</dbReference>
<keyword evidence="13 21" id="KW-1133">Transmembrane helix</keyword>
<evidence type="ECO:0000256" key="3">
    <source>
        <dbReference type="ARBA" id="ARBA00022527"/>
    </source>
</evidence>
<keyword evidence="7 21" id="KW-0812">Transmembrane</keyword>